<reference evidence="9 10" key="1">
    <citation type="submission" date="2019-04" db="EMBL/GenBank/DDBJ databases">
        <authorList>
            <person name="Li J."/>
        </authorList>
    </citation>
    <scope>NUCLEOTIDE SEQUENCE [LARGE SCALE GENOMIC DNA]</scope>
    <source>
        <strain evidence="9 10">KCTC 42687</strain>
    </source>
</reference>
<feature type="transmembrane region" description="Helical" evidence="7">
    <location>
        <begin position="100"/>
        <end position="121"/>
    </location>
</feature>
<dbReference type="GO" id="GO:0005886">
    <property type="term" value="C:plasma membrane"/>
    <property type="evidence" value="ECO:0007669"/>
    <property type="project" value="UniProtKB-SubCell"/>
</dbReference>
<dbReference type="InterPro" id="IPR020846">
    <property type="entry name" value="MFS_dom"/>
</dbReference>
<dbReference type="CDD" id="cd17321">
    <property type="entry name" value="MFS_MMR_MDR_like"/>
    <property type="match status" value="1"/>
</dbReference>
<feature type="transmembrane region" description="Helical" evidence="7">
    <location>
        <begin position="133"/>
        <end position="153"/>
    </location>
</feature>
<dbReference type="OrthoDB" id="9807274at2"/>
<evidence type="ECO:0000256" key="7">
    <source>
        <dbReference type="SAM" id="Phobius"/>
    </source>
</evidence>
<evidence type="ECO:0000259" key="8">
    <source>
        <dbReference type="PROSITE" id="PS50850"/>
    </source>
</evidence>
<evidence type="ECO:0000256" key="2">
    <source>
        <dbReference type="ARBA" id="ARBA00022448"/>
    </source>
</evidence>
<name>A0A4U0R857_9RHOB</name>
<organism evidence="9 10">
    <name type="scientific">Paracoccus gahaiensis</name>
    <dbReference type="NCBI Taxonomy" id="1706839"/>
    <lineage>
        <taxon>Bacteria</taxon>
        <taxon>Pseudomonadati</taxon>
        <taxon>Pseudomonadota</taxon>
        <taxon>Alphaproteobacteria</taxon>
        <taxon>Rhodobacterales</taxon>
        <taxon>Paracoccaceae</taxon>
        <taxon>Paracoccus</taxon>
    </lineage>
</organism>
<feature type="transmembrane region" description="Helical" evidence="7">
    <location>
        <begin position="7"/>
        <end position="31"/>
    </location>
</feature>
<feature type="transmembrane region" description="Helical" evidence="7">
    <location>
        <begin position="195"/>
        <end position="214"/>
    </location>
</feature>
<proteinExistence type="predicted"/>
<feature type="transmembrane region" description="Helical" evidence="7">
    <location>
        <begin position="220"/>
        <end position="242"/>
    </location>
</feature>
<gene>
    <name evidence="9" type="ORF">FA743_11985</name>
</gene>
<feature type="domain" description="Major facilitator superfamily (MFS) profile" evidence="8">
    <location>
        <begin position="9"/>
        <end position="489"/>
    </location>
</feature>
<keyword evidence="5 7" id="KW-1133">Transmembrane helix</keyword>
<dbReference type="EMBL" id="SUNI01000011">
    <property type="protein sequence ID" value="TJZ91239.1"/>
    <property type="molecule type" value="Genomic_DNA"/>
</dbReference>
<dbReference type="Gene3D" id="1.20.1250.20">
    <property type="entry name" value="MFS general substrate transporter like domains"/>
    <property type="match status" value="1"/>
</dbReference>
<keyword evidence="10" id="KW-1185">Reference proteome</keyword>
<keyword evidence="3" id="KW-1003">Cell membrane</keyword>
<sequence length="491" mass="50236">MDSGNRWLVLAVVSSALLLIVIDMTVLYTALPRLTAELDATPSEKLWIVNAYALTVAGLLPASGALGDRFGPRVMFLGGLLVFGAASLLAAFAPTPEVLIAGRVALAIGAAMMMPATLAIIRHTFEDDAERNFAIGVWAAVASGGAAFGPILGGILLEFFWWGSVFLINVPIVLIAFVAGLLIVGKQASEGGHPFSLSASVQIMVGLVATTLAIKEFGKPVPSFAVAIIAASVGVGFIALFIRGQRRATHPMLDLRVFANPAFSSAVIAALFAAACLMGLSLAMTQRFQLVMGLSPLQAGIQLLPLPLASFAAGPLTGRLITRIGDRILLPVGMGAIALGLGLHLVSISSLPIQILALTLVGIGVGMTMTTASASIMHNAPRESASTAASVEEVSYELGGAIGVTVFGSILAAVYARSYEAPSSLADVGPSALGIDQALQHAEAAGAAASAQLLDAANAAFETSFIAVLGVALGLLAVGLALIVRMNRRPA</sequence>
<dbReference type="InterPro" id="IPR036259">
    <property type="entry name" value="MFS_trans_sf"/>
</dbReference>
<keyword evidence="4 7" id="KW-0812">Transmembrane</keyword>
<dbReference type="PANTHER" id="PTHR42718">
    <property type="entry name" value="MAJOR FACILITATOR SUPERFAMILY MULTIDRUG TRANSPORTER MFSC"/>
    <property type="match status" value="1"/>
</dbReference>
<dbReference type="AlphaFoldDB" id="A0A4U0R857"/>
<evidence type="ECO:0000256" key="3">
    <source>
        <dbReference type="ARBA" id="ARBA00022475"/>
    </source>
</evidence>
<feature type="transmembrane region" description="Helical" evidence="7">
    <location>
        <begin position="297"/>
        <end position="316"/>
    </location>
</feature>
<feature type="transmembrane region" description="Helical" evidence="7">
    <location>
        <begin position="263"/>
        <end position="285"/>
    </location>
</feature>
<keyword evidence="6 7" id="KW-0472">Membrane</keyword>
<dbReference type="Gene3D" id="1.20.1720.10">
    <property type="entry name" value="Multidrug resistance protein D"/>
    <property type="match status" value="1"/>
</dbReference>
<dbReference type="Proteomes" id="UP000309747">
    <property type="component" value="Unassembled WGS sequence"/>
</dbReference>
<evidence type="ECO:0000256" key="5">
    <source>
        <dbReference type="ARBA" id="ARBA00022989"/>
    </source>
</evidence>
<dbReference type="SUPFAM" id="SSF103473">
    <property type="entry name" value="MFS general substrate transporter"/>
    <property type="match status" value="1"/>
</dbReference>
<dbReference type="PANTHER" id="PTHR42718:SF47">
    <property type="entry name" value="METHYL VIOLOGEN RESISTANCE PROTEIN SMVA"/>
    <property type="match status" value="1"/>
</dbReference>
<feature type="transmembrane region" description="Helical" evidence="7">
    <location>
        <begin position="464"/>
        <end position="484"/>
    </location>
</feature>
<feature type="transmembrane region" description="Helical" evidence="7">
    <location>
        <begin position="353"/>
        <end position="377"/>
    </location>
</feature>
<dbReference type="GO" id="GO:0022857">
    <property type="term" value="F:transmembrane transporter activity"/>
    <property type="evidence" value="ECO:0007669"/>
    <property type="project" value="InterPro"/>
</dbReference>
<comment type="caution">
    <text evidence="9">The sequence shown here is derived from an EMBL/GenBank/DDBJ whole genome shotgun (WGS) entry which is preliminary data.</text>
</comment>
<dbReference type="RefSeq" id="WP_136886344.1">
    <property type="nucleotide sequence ID" value="NZ_SUNI01000011.1"/>
</dbReference>
<evidence type="ECO:0000313" key="9">
    <source>
        <dbReference type="EMBL" id="TJZ91239.1"/>
    </source>
</evidence>
<dbReference type="InterPro" id="IPR011701">
    <property type="entry name" value="MFS"/>
</dbReference>
<dbReference type="Pfam" id="PF07690">
    <property type="entry name" value="MFS_1"/>
    <property type="match status" value="1"/>
</dbReference>
<keyword evidence="2" id="KW-0813">Transport</keyword>
<evidence type="ECO:0000256" key="1">
    <source>
        <dbReference type="ARBA" id="ARBA00004651"/>
    </source>
</evidence>
<evidence type="ECO:0000256" key="4">
    <source>
        <dbReference type="ARBA" id="ARBA00022692"/>
    </source>
</evidence>
<feature type="transmembrane region" description="Helical" evidence="7">
    <location>
        <begin position="46"/>
        <end position="67"/>
    </location>
</feature>
<feature type="transmembrane region" description="Helical" evidence="7">
    <location>
        <begin position="398"/>
        <end position="416"/>
    </location>
</feature>
<feature type="transmembrane region" description="Helical" evidence="7">
    <location>
        <begin position="74"/>
        <end position="94"/>
    </location>
</feature>
<feature type="transmembrane region" description="Helical" evidence="7">
    <location>
        <begin position="328"/>
        <end position="347"/>
    </location>
</feature>
<evidence type="ECO:0000313" key="10">
    <source>
        <dbReference type="Proteomes" id="UP000309747"/>
    </source>
</evidence>
<comment type="subcellular location">
    <subcellularLocation>
        <location evidence="1">Cell membrane</location>
        <topology evidence="1">Multi-pass membrane protein</topology>
    </subcellularLocation>
</comment>
<protein>
    <submittedName>
        <fullName evidence="9">MFS transporter</fullName>
    </submittedName>
</protein>
<evidence type="ECO:0000256" key="6">
    <source>
        <dbReference type="ARBA" id="ARBA00023136"/>
    </source>
</evidence>
<feature type="transmembrane region" description="Helical" evidence="7">
    <location>
        <begin position="159"/>
        <end position="183"/>
    </location>
</feature>
<accession>A0A4U0R857</accession>
<dbReference type="PROSITE" id="PS50850">
    <property type="entry name" value="MFS"/>
    <property type="match status" value="1"/>
</dbReference>